<protein>
    <submittedName>
        <fullName evidence="5">4Fe-4S binding protein</fullName>
    </submittedName>
</protein>
<reference evidence="5 6" key="1">
    <citation type="submission" date="2024-11" db="EMBL/GenBank/DDBJ databases">
        <authorList>
            <person name="Heng Y.C."/>
            <person name="Lim A.C.H."/>
            <person name="Lee J.K.Y."/>
            <person name="Kittelmann S."/>
        </authorList>
    </citation>
    <scope>NUCLEOTIDE SEQUENCE [LARGE SCALE GENOMIC DNA]</scope>
    <source>
        <strain evidence="5 6">WILCCON 0269</strain>
    </source>
</reference>
<dbReference type="PROSITE" id="PS51379">
    <property type="entry name" value="4FE4S_FER_2"/>
    <property type="match status" value="2"/>
</dbReference>
<sequence>MSIETKLVNLLDVPEIITPYLHYIYTENDIELMVTIEDNSLSKGEIEKSLNKDMTNALKNAYKNSVINKTIEEEIKYSVNSLDSRLSRMASFERDNWKKIREEDREKISTWIFKKFIDSKKNISINDLIKAGNKILPLEDVIEYLNTIEEDIYVIPCDCKSITERCSFDRNVCITFGNEINSSQNRGHGKKLTKKETIELLKHAEKEGLIHSVEKNAICNCCTCCCYPLRTSEALGLKGKWPKASYIVSIDKDQCINCGICIKRCQLNVFEKKDSIIYMHSSRCIGCGICTTTCPKKALKLQKL</sequence>
<dbReference type="SUPFAM" id="SSF54862">
    <property type="entry name" value="4Fe-4S ferredoxins"/>
    <property type="match status" value="1"/>
</dbReference>
<evidence type="ECO:0000256" key="3">
    <source>
        <dbReference type="ARBA" id="ARBA00023014"/>
    </source>
</evidence>
<dbReference type="Gene3D" id="3.30.70.20">
    <property type="match status" value="1"/>
</dbReference>
<keyword evidence="3" id="KW-0411">Iron-sulfur</keyword>
<dbReference type="InterPro" id="IPR017896">
    <property type="entry name" value="4Fe4S_Fe-S-bd"/>
</dbReference>
<feature type="domain" description="4Fe-4S ferredoxin-type" evidence="4">
    <location>
        <begin position="275"/>
        <end position="304"/>
    </location>
</feature>
<keyword evidence="2" id="KW-0408">Iron</keyword>
<dbReference type="Pfam" id="PF13237">
    <property type="entry name" value="Fer4_10"/>
    <property type="match status" value="1"/>
</dbReference>
<comment type="caution">
    <text evidence="5">The sequence shown here is derived from an EMBL/GenBank/DDBJ whole genome shotgun (WGS) entry which is preliminary data.</text>
</comment>
<gene>
    <name evidence="5" type="ORF">ACJDU8_05245</name>
</gene>
<evidence type="ECO:0000313" key="6">
    <source>
        <dbReference type="Proteomes" id="UP001623660"/>
    </source>
</evidence>
<dbReference type="EMBL" id="JBJHZX010000005">
    <property type="protein sequence ID" value="MFL0194982.1"/>
    <property type="molecule type" value="Genomic_DNA"/>
</dbReference>
<evidence type="ECO:0000259" key="4">
    <source>
        <dbReference type="PROSITE" id="PS51379"/>
    </source>
</evidence>
<accession>A0ABW8SG17</accession>
<evidence type="ECO:0000256" key="1">
    <source>
        <dbReference type="ARBA" id="ARBA00022723"/>
    </source>
</evidence>
<name>A0ABW8SG17_9CLOT</name>
<dbReference type="InterPro" id="IPR017900">
    <property type="entry name" value="4Fe4S_Fe_S_CS"/>
</dbReference>
<evidence type="ECO:0000313" key="5">
    <source>
        <dbReference type="EMBL" id="MFL0194982.1"/>
    </source>
</evidence>
<keyword evidence="1" id="KW-0479">Metal-binding</keyword>
<proteinExistence type="predicted"/>
<dbReference type="PROSITE" id="PS00198">
    <property type="entry name" value="4FE4S_FER_1"/>
    <property type="match status" value="1"/>
</dbReference>
<feature type="domain" description="4Fe-4S ferredoxin-type" evidence="4">
    <location>
        <begin position="246"/>
        <end position="274"/>
    </location>
</feature>
<organism evidence="5 6">
    <name type="scientific">Candidatus Clostridium eludens</name>
    <dbReference type="NCBI Taxonomy" id="3381663"/>
    <lineage>
        <taxon>Bacteria</taxon>
        <taxon>Bacillati</taxon>
        <taxon>Bacillota</taxon>
        <taxon>Clostridia</taxon>
        <taxon>Eubacteriales</taxon>
        <taxon>Clostridiaceae</taxon>
        <taxon>Clostridium</taxon>
    </lineage>
</organism>
<dbReference type="Proteomes" id="UP001623660">
    <property type="component" value="Unassembled WGS sequence"/>
</dbReference>
<evidence type="ECO:0000256" key="2">
    <source>
        <dbReference type="ARBA" id="ARBA00023004"/>
    </source>
</evidence>
<dbReference type="RefSeq" id="WP_406791099.1">
    <property type="nucleotide sequence ID" value="NZ_JBJHZX010000005.1"/>
</dbReference>
<keyword evidence="6" id="KW-1185">Reference proteome</keyword>